<feature type="compositionally biased region" description="Low complexity" evidence="1">
    <location>
        <begin position="32"/>
        <end position="44"/>
    </location>
</feature>
<evidence type="ECO:0000313" key="3">
    <source>
        <dbReference type="Proteomes" id="UP001162060"/>
    </source>
</evidence>
<dbReference type="Proteomes" id="UP001162060">
    <property type="component" value="Unassembled WGS sequence"/>
</dbReference>
<name>A0AAV1U0V0_9STRA</name>
<proteinExistence type="predicted"/>
<evidence type="ECO:0000313" key="2">
    <source>
        <dbReference type="EMBL" id="CAK7927407.1"/>
    </source>
</evidence>
<comment type="caution">
    <text evidence="2">The sequence shown here is derived from an EMBL/GenBank/DDBJ whole genome shotgun (WGS) entry which is preliminary data.</text>
</comment>
<feature type="compositionally biased region" description="Polar residues" evidence="1">
    <location>
        <begin position="67"/>
        <end position="77"/>
    </location>
</feature>
<dbReference type="AlphaFoldDB" id="A0AAV1U0V0"/>
<organism evidence="2 3">
    <name type="scientific">Peronospora matthiolae</name>
    <dbReference type="NCBI Taxonomy" id="2874970"/>
    <lineage>
        <taxon>Eukaryota</taxon>
        <taxon>Sar</taxon>
        <taxon>Stramenopiles</taxon>
        <taxon>Oomycota</taxon>
        <taxon>Peronosporomycetes</taxon>
        <taxon>Peronosporales</taxon>
        <taxon>Peronosporaceae</taxon>
        <taxon>Peronospora</taxon>
    </lineage>
</organism>
<feature type="compositionally biased region" description="Low complexity" evidence="1">
    <location>
        <begin position="1"/>
        <end position="14"/>
    </location>
</feature>
<sequence>MRAAAESASRASAAGGFSPVVVDPPRGESQRATGTSVASAAGTSNRNQDESEIELIYSGESDDASDSMATPHTSGSPGTDAAKARLTGSGQRGSIMTEIFGSLVVPKNLRPMQVHPTTGRVGMVVVHLYITTSEVIQGIKLPLVPVLLLDLIKRPETEMSCATPLKWSHFKCHHPRSWIK</sequence>
<reference evidence="2" key="1">
    <citation type="submission" date="2024-01" db="EMBL/GenBank/DDBJ databases">
        <authorList>
            <person name="Webb A."/>
        </authorList>
    </citation>
    <scope>NUCLEOTIDE SEQUENCE</scope>
    <source>
        <strain evidence="2">Pm1</strain>
    </source>
</reference>
<feature type="region of interest" description="Disordered" evidence="1">
    <location>
        <begin position="1"/>
        <end position="89"/>
    </location>
</feature>
<dbReference type="EMBL" id="CAKLBY020000109">
    <property type="protein sequence ID" value="CAK7927407.1"/>
    <property type="molecule type" value="Genomic_DNA"/>
</dbReference>
<evidence type="ECO:0000256" key="1">
    <source>
        <dbReference type="SAM" id="MobiDB-lite"/>
    </source>
</evidence>
<gene>
    <name evidence="2" type="ORF">PM001_LOCUS12557</name>
</gene>
<accession>A0AAV1U0V0</accession>
<protein>
    <submittedName>
        <fullName evidence="2">Uncharacterized protein</fullName>
    </submittedName>
</protein>